<evidence type="ECO:0000313" key="12">
    <source>
        <dbReference type="Proteomes" id="UP000767446"/>
    </source>
</evidence>
<dbReference type="PROSITE" id="PS50052">
    <property type="entry name" value="GUANYLATE_KINASE_2"/>
    <property type="match status" value="1"/>
</dbReference>
<evidence type="ECO:0000256" key="7">
    <source>
        <dbReference type="ARBA" id="ARBA00022840"/>
    </source>
</evidence>
<proteinExistence type="inferred from homology"/>
<comment type="subcellular location">
    <subcellularLocation>
        <location evidence="9">Cytoplasm</location>
    </subcellularLocation>
</comment>
<comment type="caution">
    <text evidence="11">The sequence shown here is derived from an EMBL/GenBank/DDBJ whole genome shotgun (WGS) entry which is preliminary data.</text>
</comment>
<reference evidence="11" key="1">
    <citation type="submission" date="2021-02" db="EMBL/GenBank/DDBJ databases">
        <title>Metagenome analyses of Stigonema ocellatum DSM 106950, Chlorogloea purpurea SAG 13.99 and Gomphosphaeria aponina DSM 107014.</title>
        <authorList>
            <person name="Marter P."/>
            <person name="Huang S."/>
        </authorList>
    </citation>
    <scope>NUCLEOTIDE SEQUENCE</scope>
    <source>
        <strain evidence="11">JP213</strain>
    </source>
</reference>
<dbReference type="HAMAP" id="MF_00328">
    <property type="entry name" value="Guanylate_kinase"/>
    <property type="match status" value="1"/>
</dbReference>
<dbReference type="InterPro" id="IPR017665">
    <property type="entry name" value="Guanylate_kinase"/>
</dbReference>
<keyword evidence="7 9" id="KW-0067">ATP-binding</keyword>
<keyword evidence="9" id="KW-0963">Cytoplasm</keyword>
<evidence type="ECO:0000256" key="1">
    <source>
        <dbReference type="ARBA" id="ARBA00005790"/>
    </source>
</evidence>
<feature type="domain" description="Guanylate kinase-like" evidence="10">
    <location>
        <begin position="4"/>
        <end position="182"/>
    </location>
</feature>
<dbReference type="PANTHER" id="PTHR23117">
    <property type="entry name" value="GUANYLATE KINASE-RELATED"/>
    <property type="match status" value="1"/>
</dbReference>
<gene>
    <name evidence="9 11" type="primary">gmk</name>
    <name evidence="11" type="ORF">DSM107014_16725</name>
</gene>
<feature type="binding site" evidence="9">
    <location>
        <begin position="11"/>
        <end position="18"/>
    </location>
    <ligand>
        <name>ATP</name>
        <dbReference type="ChEBI" id="CHEBI:30616"/>
    </ligand>
</feature>
<dbReference type="InterPro" id="IPR027417">
    <property type="entry name" value="P-loop_NTPase"/>
</dbReference>
<evidence type="ECO:0000256" key="5">
    <source>
        <dbReference type="ARBA" id="ARBA00022741"/>
    </source>
</evidence>
<dbReference type="Proteomes" id="UP000767446">
    <property type="component" value="Unassembled WGS sequence"/>
</dbReference>
<comment type="function">
    <text evidence="9">Essential for recycling GMP and indirectly, cGMP.</text>
</comment>
<comment type="similarity">
    <text evidence="1 9">Belongs to the guanylate kinase family.</text>
</comment>
<dbReference type="GO" id="GO:0004385">
    <property type="term" value="F:GMP kinase activity"/>
    <property type="evidence" value="ECO:0007669"/>
    <property type="project" value="UniProtKB-UniRule"/>
</dbReference>
<keyword evidence="5 9" id="KW-0547">Nucleotide-binding</keyword>
<dbReference type="Gene3D" id="3.40.50.300">
    <property type="entry name" value="P-loop containing nucleotide triphosphate hydrolases"/>
    <property type="match status" value="1"/>
</dbReference>
<dbReference type="InterPro" id="IPR020590">
    <property type="entry name" value="Guanylate_kinase_CS"/>
</dbReference>
<keyword evidence="4 9" id="KW-0808">Transferase</keyword>
<evidence type="ECO:0000256" key="8">
    <source>
        <dbReference type="ARBA" id="ARBA00030128"/>
    </source>
</evidence>
<protein>
    <recommendedName>
        <fullName evidence="3 9">Guanylate kinase</fullName>
        <ecNumber evidence="2 9">2.7.4.8</ecNumber>
    </recommendedName>
    <alternativeName>
        <fullName evidence="8 9">GMP kinase</fullName>
    </alternativeName>
</protein>
<dbReference type="Pfam" id="PF00625">
    <property type="entry name" value="Guanylate_kin"/>
    <property type="match status" value="1"/>
</dbReference>
<name>A0A941JQV1_9CHRO</name>
<dbReference type="EC" id="2.7.4.8" evidence="2 9"/>
<dbReference type="SMART" id="SM00072">
    <property type="entry name" value="GuKc"/>
    <property type="match status" value="1"/>
</dbReference>
<dbReference type="PANTHER" id="PTHR23117:SF13">
    <property type="entry name" value="GUANYLATE KINASE"/>
    <property type="match status" value="1"/>
</dbReference>
<accession>A0A941JQV1</accession>
<dbReference type="SUPFAM" id="SSF52540">
    <property type="entry name" value="P-loop containing nucleoside triphosphate hydrolases"/>
    <property type="match status" value="1"/>
</dbReference>
<dbReference type="Gene3D" id="3.30.63.10">
    <property type="entry name" value="Guanylate Kinase phosphate binding domain"/>
    <property type="match status" value="1"/>
</dbReference>
<evidence type="ECO:0000256" key="4">
    <source>
        <dbReference type="ARBA" id="ARBA00022679"/>
    </source>
</evidence>
<dbReference type="PROSITE" id="PS00856">
    <property type="entry name" value="GUANYLATE_KINASE_1"/>
    <property type="match status" value="1"/>
</dbReference>
<dbReference type="AlphaFoldDB" id="A0A941JQV1"/>
<comment type="catalytic activity">
    <reaction evidence="9">
        <text>GMP + ATP = GDP + ADP</text>
        <dbReference type="Rhea" id="RHEA:20780"/>
        <dbReference type="ChEBI" id="CHEBI:30616"/>
        <dbReference type="ChEBI" id="CHEBI:58115"/>
        <dbReference type="ChEBI" id="CHEBI:58189"/>
        <dbReference type="ChEBI" id="CHEBI:456216"/>
        <dbReference type="EC" id="2.7.4.8"/>
    </reaction>
</comment>
<evidence type="ECO:0000256" key="3">
    <source>
        <dbReference type="ARBA" id="ARBA00016296"/>
    </source>
</evidence>
<dbReference type="InterPro" id="IPR008145">
    <property type="entry name" value="GK/Ca_channel_bsu"/>
</dbReference>
<evidence type="ECO:0000313" key="11">
    <source>
        <dbReference type="EMBL" id="MBR8829513.1"/>
    </source>
</evidence>
<dbReference type="InterPro" id="IPR008144">
    <property type="entry name" value="Guanylate_kin-like_dom"/>
</dbReference>
<evidence type="ECO:0000256" key="9">
    <source>
        <dbReference type="HAMAP-Rule" id="MF_00328"/>
    </source>
</evidence>
<dbReference type="CDD" id="cd00071">
    <property type="entry name" value="GMPK"/>
    <property type="match status" value="1"/>
</dbReference>
<evidence type="ECO:0000256" key="2">
    <source>
        <dbReference type="ARBA" id="ARBA00012961"/>
    </source>
</evidence>
<evidence type="ECO:0000256" key="6">
    <source>
        <dbReference type="ARBA" id="ARBA00022777"/>
    </source>
</evidence>
<keyword evidence="6 9" id="KW-0418">Kinase</keyword>
<dbReference type="GO" id="GO:0005524">
    <property type="term" value="F:ATP binding"/>
    <property type="evidence" value="ECO:0007669"/>
    <property type="project" value="UniProtKB-UniRule"/>
</dbReference>
<sequence>MDKGRLIVLTGPSGVGKGTILRSLLEKHPEVHLSVSATTRQPRQGEKEGQDYYFVSRQQFEKMVAEGELLEWAEYAGNYYGTPRRAVEKQIEARRSVILELEVVGARTIKETFPDALRLFILPPSVKELEKRLRGRGKDSEAAIAKRLQRSLEEIAAKDEFDLAIVNENLETAIKEIETAIFSN</sequence>
<dbReference type="FunFam" id="3.30.63.10:FF:000002">
    <property type="entry name" value="Guanylate kinase 1"/>
    <property type="match status" value="1"/>
</dbReference>
<dbReference type="EMBL" id="JADQBC010000142">
    <property type="protein sequence ID" value="MBR8829513.1"/>
    <property type="molecule type" value="Genomic_DNA"/>
</dbReference>
<dbReference type="GO" id="GO:0005829">
    <property type="term" value="C:cytosol"/>
    <property type="evidence" value="ECO:0007669"/>
    <property type="project" value="TreeGrafter"/>
</dbReference>
<evidence type="ECO:0000259" key="10">
    <source>
        <dbReference type="PROSITE" id="PS50052"/>
    </source>
</evidence>
<organism evidence="11 12">
    <name type="scientific">Gomphosphaeria aponina SAG 52.96 = DSM 107014</name>
    <dbReference type="NCBI Taxonomy" id="1521640"/>
    <lineage>
        <taxon>Bacteria</taxon>
        <taxon>Bacillati</taxon>
        <taxon>Cyanobacteriota</taxon>
        <taxon>Cyanophyceae</taxon>
        <taxon>Oscillatoriophycideae</taxon>
        <taxon>Chroococcales</taxon>
        <taxon>Gomphosphaeriaceae</taxon>
        <taxon>Gomphosphaeria</taxon>
    </lineage>
</organism>
<dbReference type="NCBIfam" id="TIGR03263">
    <property type="entry name" value="guanyl_kin"/>
    <property type="match status" value="1"/>
</dbReference>